<keyword evidence="2" id="KW-1133">Transmembrane helix</keyword>
<feature type="transmembrane region" description="Helical" evidence="2">
    <location>
        <begin position="30"/>
        <end position="48"/>
    </location>
</feature>
<evidence type="ECO:0000256" key="1">
    <source>
        <dbReference type="SAM" id="MobiDB-lite"/>
    </source>
</evidence>
<evidence type="ECO:0000313" key="3">
    <source>
        <dbReference type="EMBL" id="USQ76795.1"/>
    </source>
</evidence>
<keyword evidence="4" id="KW-1185">Reference proteome</keyword>
<keyword evidence="2" id="KW-0472">Membrane</keyword>
<organism evidence="3 4">
    <name type="scientific">Ornithinimicrobium cryptoxanthini</name>
    <dbReference type="NCBI Taxonomy" id="2934161"/>
    <lineage>
        <taxon>Bacteria</taxon>
        <taxon>Bacillati</taxon>
        <taxon>Actinomycetota</taxon>
        <taxon>Actinomycetes</taxon>
        <taxon>Micrococcales</taxon>
        <taxon>Ornithinimicrobiaceae</taxon>
        <taxon>Ornithinimicrobium</taxon>
    </lineage>
</organism>
<gene>
    <name evidence="3" type="ORF">NF557_02365</name>
</gene>
<feature type="region of interest" description="Disordered" evidence="1">
    <location>
        <begin position="1"/>
        <end position="20"/>
    </location>
</feature>
<dbReference type="Proteomes" id="UP001056535">
    <property type="component" value="Chromosome"/>
</dbReference>
<dbReference type="RefSeq" id="WP_252621498.1">
    <property type="nucleotide sequence ID" value="NZ_CP099490.1"/>
</dbReference>
<evidence type="ECO:0000256" key="2">
    <source>
        <dbReference type="SAM" id="Phobius"/>
    </source>
</evidence>
<accession>A0ABY4YJ24</accession>
<keyword evidence="2" id="KW-0812">Transmembrane</keyword>
<dbReference type="EMBL" id="CP099490">
    <property type="protein sequence ID" value="USQ76795.1"/>
    <property type="molecule type" value="Genomic_DNA"/>
</dbReference>
<feature type="compositionally biased region" description="Basic and acidic residues" evidence="1">
    <location>
        <begin position="10"/>
        <end position="19"/>
    </location>
</feature>
<sequence length="96" mass="10297">MSNNTVRSTSTHEGRRIATETKASTKTTEFFVYIAVVLAIIVTAFVVGDGTEGGEGDPFGAEHAMRYITFVTIGYMIARGLAKSGSRAHDDAHESN</sequence>
<name>A0ABY4YJ24_9MICO</name>
<evidence type="ECO:0000313" key="4">
    <source>
        <dbReference type="Proteomes" id="UP001056535"/>
    </source>
</evidence>
<protein>
    <submittedName>
        <fullName evidence="3">Uncharacterized protein</fullName>
    </submittedName>
</protein>
<feature type="transmembrane region" description="Helical" evidence="2">
    <location>
        <begin position="64"/>
        <end position="82"/>
    </location>
</feature>
<reference evidence="3" key="1">
    <citation type="submission" date="2022-06" db="EMBL/GenBank/DDBJ databases">
        <title>Ornithinimicrobium JY.X270.</title>
        <authorList>
            <person name="Huang Y."/>
        </authorList>
    </citation>
    <scope>NUCLEOTIDE SEQUENCE</scope>
    <source>
        <strain evidence="3">JY.X270</strain>
    </source>
</reference>
<proteinExistence type="predicted"/>